<dbReference type="Pfam" id="PF04542">
    <property type="entry name" value="Sigma70_r2"/>
    <property type="match status" value="1"/>
</dbReference>
<evidence type="ECO:0000256" key="1">
    <source>
        <dbReference type="ARBA" id="ARBA00010641"/>
    </source>
</evidence>
<comment type="similarity">
    <text evidence="1">Belongs to the sigma-70 factor family. ECF subfamily.</text>
</comment>
<dbReference type="PANTHER" id="PTHR43133">
    <property type="entry name" value="RNA POLYMERASE ECF-TYPE SIGMA FACTO"/>
    <property type="match status" value="1"/>
</dbReference>
<keyword evidence="3" id="KW-0731">Sigma factor</keyword>
<name>A0A7G7MDU1_9PSEU</name>
<reference evidence="9 10" key="1">
    <citation type="submission" date="2020-08" db="EMBL/GenBank/DDBJ databases">
        <authorList>
            <person name="Mo P."/>
        </authorList>
    </citation>
    <scope>NUCLEOTIDE SEQUENCE [LARGE SCALE GENOMIC DNA]</scope>
    <source>
        <strain evidence="9 10">CGMCC 4.1532</strain>
    </source>
</reference>
<feature type="compositionally biased region" description="Low complexity" evidence="6">
    <location>
        <begin position="8"/>
        <end position="21"/>
    </location>
</feature>
<dbReference type="Gene3D" id="1.10.1740.10">
    <property type="match status" value="1"/>
</dbReference>
<evidence type="ECO:0000259" key="8">
    <source>
        <dbReference type="Pfam" id="PF04545"/>
    </source>
</evidence>
<evidence type="ECO:0000256" key="6">
    <source>
        <dbReference type="SAM" id="MobiDB-lite"/>
    </source>
</evidence>
<dbReference type="PANTHER" id="PTHR43133:SF58">
    <property type="entry name" value="ECF RNA POLYMERASE SIGMA FACTOR SIGD"/>
    <property type="match status" value="1"/>
</dbReference>
<dbReference type="Proteomes" id="UP000515728">
    <property type="component" value="Chromosome"/>
</dbReference>
<evidence type="ECO:0000313" key="9">
    <source>
        <dbReference type="EMBL" id="QNG50952.1"/>
    </source>
</evidence>
<dbReference type="KEGG" id="ppel:H6H00_22560"/>
<dbReference type="GO" id="GO:0016987">
    <property type="term" value="F:sigma factor activity"/>
    <property type="evidence" value="ECO:0007669"/>
    <property type="project" value="UniProtKB-KW"/>
</dbReference>
<keyword evidence="10" id="KW-1185">Reference proteome</keyword>
<feature type="domain" description="RNA polymerase sigma-70 region 4" evidence="8">
    <location>
        <begin position="165"/>
        <end position="214"/>
    </location>
</feature>
<gene>
    <name evidence="9" type="primary">shbA</name>
    <name evidence="9" type="ORF">H6H00_22560</name>
</gene>
<feature type="region of interest" description="Disordered" evidence="6">
    <location>
        <begin position="1"/>
        <end position="21"/>
    </location>
</feature>
<evidence type="ECO:0000256" key="3">
    <source>
        <dbReference type="ARBA" id="ARBA00023082"/>
    </source>
</evidence>
<dbReference type="NCBIfam" id="TIGR02937">
    <property type="entry name" value="sigma70-ECF"/>
    <property type="match status" value="1"/>
</dbReference>
<keyword evidence="5" id="KW-0804">Transcription</keyword>
<dbReference type="InterPro" id="IPR039425">
    <property type="entry name" value="RNA_pol_sigma-70-like"/>
</dbReference>
<evidence type="ECO:0000259" key="7">
    <source>
        <dbReference type="Pfam" id="PF04542"/>
    </source>
</evidence>
<dbReference type="EMBL" id="CP060131">
    <property type="protein sequence ID" value="QNG50952.1"/>
    <property type="molecule type" value="Genomic_DNA"/>
</dbReference>
<accession>A0A7G7MDU1</accession>
<dbReference type="AlphaFoldDB" id="A0A7G7MDU1"/>
<dbReference type="SUPFAM" id="SSF88659">
    <property type="entry name" value="Sigma3 and sigma4 domains of RNA polymerase sigma factors"/>
    <property type="match status" value="1"/>
</dbReference>
<dbReference type="CDD" id="cd06171">
    <property type="entry name" value="Sigma70_r4"/>
    <property type="match status" value="1"/>
</dbReference>
<organism evidence="9 10">
    <name type="scientific">Pseudonocardia petroleophila</name>
    <dbReference type="NCBI Taxonomy" id="37331"/>
    <lineage>
        <taxon>Bacteria</taxon>
        <taxon>Bacillati</taxon>
        <taxon>Actinomycetota</taxon>
        <taxon>Actinomycetes</taxon>
        <taxon>Pseudonocardiales</taxon>
        <taxon>Pseudonocardiaceae</taxon>
        <taxon>Pseudonocardia</taxon>
    </lineage>
</organism>
<evidence type="ECO:0000313" key="10">
    <source>
        <dbReference type="Proteomes" id="UP000515728"/>
    </source>
</evidence>
<dbReference type="Gene3D" id="1.10.10.10">
    <property type="entry name" value="Winged helix-like DNA-binding domain superfamily/Winged helix DNA-binding domain"/>
    <property type="match status" value="1"/>
</dbReference>
<dbReference type="SUPFAM" id="SSF88946">
    <property type="entry name" value="Sigma2 domain of RNA polymerase sigma factors"/>
    <property type="match status" value="1"/>
</dbReference>
<evidence type="ECO:0000256" key="4">
    <source>
        <dbReference type="ARBA" id="ARBA00023125"/>
    </source>
</evidence>
<dbReference type="GO" id="GO:0006352">
    <property type="term" value="P:DNA-templated transcription initiation"/>
    <property type="evidence" value="ECO:0007669"/>
    <property type="project" value="InterPro"/>
</dbReference>
<feature type="domain" description="RNA polymerase sigma-70 region 2" evidence="7">
    <location>
        <begin position="60"/>
        <end position="126"/>
    </location>
</feature>
<keyword evidence="4" id="KW-0238">DNA-binding</keyword>
<evidence type="ECO:0000256" key="5">
    <source>
        <dbReference type="ARBA" id="ARBA00023163"/>
    </source>
</evidence>
<protein>
    <submittedName>
        <fullName evidence="9">RNA polymerase sigma factor ShbA</fullName>
    </submittedName>
</protein>
<proteinExistence type="inferred from homology"/>
<dbReference type="Pfam" id="PF04545">
    <property type="entry name" value="Sigma70_r4"/>
    <property type="match status" value="1"/>
</dbReference>
<keyword evidence="2" id="KW-0805">Transcription regulation</keyword>
<dbReference type="GO" id="GO:0003677">
    <property type="term" value="F:DNA binding"/>
    <property type="evidence" value="ECO:0007669"/>
    <property type="project" value="UniProtKB-KW"/>
</dbReference>
<evidence type="ECO:0000256" key="2">
    <source>
        <dbReference type="ARBA" id="ARBA00023015"/>
    </source>
</evidence>
<dbReference type="RefSeq" id="WP_185717713.1">
    <property type="nucleotide sequence ID" value="NZ_BAAAWI010000001.1"/>
</dbReference>
<dbReference type="InterPro" id="IPR013324">
    <property type="entry name" value="RNA_pol_sigma_r3/r4-like"/>
</dbReference>
<dbReference type="InterPro" id="IPR014284">
    <property type="entry name" value="RNA_pol_sigma-70_dom"/>
</dbReference>
<dbReference type="NCBIfam" id="NF007230">
    <property type="entry name" value="PRK09648.1"/>
    <property type="match status" value="1"/>
</dbReference>
<dbReference type="InterPro" id="IPR007630">
    <property type="entry name" value="RNA_pol_sigma70_r4"/>
</dbReference>
<dbReference type="InterPro" id="IPR036388">
    <property type="entry name" value="WH-like_DNA-bd_sf"/>
</dbReference>
<dbReference type="InterPro" id="IPR007627">
    <property type="entry name" value="RNA_pol_sigma70_r2"/>
</dbReference>
<dbReference type="InterPro" id="IPR013325">
    <property type="entry name" value="RNA_pol_sigma_r2"/>
</dbReference>
<sequence length="235" mass="25297">MSTATVLPPFTAEPTESTAPTAPTEVVEVVEVVEDQAPGLESMVAAAVAGEYRARERLLAEIHPFVLRYCRGRLGRQETVTGSADDVAQEVCLAVVSALPAYKMRGLSFRAFVYGIAAHKVTDAFRVIGRNRTEPVPELPDAPVSDDGPEHHLLACELSERLGELLHILTPRQREVLVLRIAVGLSAEETAAAVRSTPGAVRVTQHRALNRLRAALGEGAVELMIPVPRTPADDD</sequence>